<proteinExistence type="predicted"/>
<keyword evidence="3" id="KW-1185">Reference proteome</keyword>
<evidence type="ECO:0000313" key="3">
    <source>
        <dbReference type="Proteomes" id="UP000036202"/>
    </source>
</evidence>
<dbReference type="InterPro" id="IPR000073">
    <property type="entry name" value="AB_hydrolase_1"/>
</dbReference>
<dbReference type="Pfam" id="PF00561">
    <property type="entry name" value="Abhydrolase_1"/>
    <property type="match status" value="1"/>
</dbReference>
<organism evidence="2 3">
    <name type="scientific">Priestia filamentosa</name>
    <dbReference type="NCBI Taxonomy" id="1402861"/>
    <lineage>
        <taxon>Bacteria</taxon>
        <taxon>Bacillati</taxon>
        <taxon>Bacillota</taxon>
        <taxon>Bacilli</taxon>
        <taxon>Bacillales</taxon>
        <taxon>Bacillaceae</taxon>
        <taxon>Priestia</taxon>
    </lineage>
</organism>
<dbReference type="PATRIC" id="fig|135735.6.peg.710"/>
<protein>
    <submittedName>
        <fullName evidence="2">Alpha/beta hydrolase</fullName>
    </submittedName>
</protein>
<dbReference type="EMBL" id="CP011974">
    <property type="protein sequence ID" value="AKO94948.1"/>
    <property type="molecule type" value="Genomic_DNA"/>
</dbReference>
<sequence length="245" mass="28965">MMNCRYFMLENQWNVIHLPEKPNGFGILILGDSNHFVEGSTSLWTQHKGRERLVDCLLEKGYTVFYSNLFGANWGSIKAFRLARQLYHLVIRQEILNRKIHLLAEGMGGLLALQLMEEMSEEIRSTAFLNPCLDFELYYKQAQKHPFFLKRLEKEYREAHNLTRSTTREAMENHVRLEYYQNEVPAKIWADVRNSSPYSVEHSKQYEKLKGEQGGNVEISFYLPEKQYLFSKALCSFYKSWEQEL</sequence>
<keyword evidence="2" id="KW-0378">Hydrolase</keyword>
<dbReference type="AlphaFoldDB" id="A0A0H4L2J6"/>
<name>A0A0H4L2J6_9BACI</name>
<gene>
    <name evidence="2" type="ORF">BEH_03770</name>
</gene>
<feature type="domain" description="AB hydrolase-1" evidence="1">
    <location>
        <begin position="48"/>
        <end position="177"/>
    </location>
</feature>
<dbReference type="Proteomes" id="UP000036202">
    <property type="component" value="Chromosome"/>
</dbReference>
<dbReference type="SUPFAM" id="SSF53474">
    <property type="entry name" value="alpha/beta-Hydrolases"/>
    <property type="match status" value="1"/>
</dbReference>
<dbReference type="KEGG" id="beo:BEH_03770"/>
<evidence type="ECO:0000313" key="2">
    <source>
        <dbReference type="EMBL" id="AKO94948.1"/>
    </source>
</evidence>
<reference evidence="3" key="2">
    <citation type="submission" date="2015-06" db="EMBL/GenBank/DDBJ databases">
        <title>Genome Sequence of Bacillus endophyticus and Analysis of its Companion Mechanism in the Ketogulonigenium vulgare-Bacillus strain Consortium.</title>
        <authorList>
            <person name="Jia N."/>
            <person name="Du J."/>
            <person name="Ding M.-Z."/>
            <person name="Gao F."/>
            <person name="Yuan Y.-J."/>
        </authorList>
    </citation>
    <scope>NUCLEOTIDE SEQUENCE [LARGE SCALE GENOMIC DNA]</scope>
    <source>
        <strain evidence="3">Hbe603</strain>
    </source>
</reference>
<dbReference type="InterPro" id="IPR029058">
    <property type="entry name" value="AB_hydrolase_fold"/>
</dbReference>
<reference evidence="2 3" key="1">
    <citation type="journal article" date="2015" name="PLoS ONE">
        <title>Genome Sequence of Bacillus endophyticus and Analysis of Its Companion Mechanism in the Ketogulonigenium vulgare-Bacillus Strain Consortium.</title>
        <authorList>
            <person name="Jia N."/>
            <person name="Du J."/>
            <person name="Ding M.Z."/>
            <person name="Gao F."/>
            <person name="Yuan Y.J."/>
        </authorList>
    </citation>
    <scope>NUCLEOTIDE SEQUENCE [LARGE SCALE GENOMIC DNA]</scope>
    <source>
        <strain evidence="2 3">Hbe603</strain>
    </source>
</reference>
<accession>A0A0H4L2J6</accession>
<evidence type="ECO:0000259" key="1">
    <source>
        <dbReference type="Pfam" id="PF00561"/>
    </source>
</evidence>
<dbReference type="Gene3D" id="3.40.50.1820">
    <property type="entry name" value="alpha/beta hydrolase"/>
    <property type="match status" value="1"/>
</dbReference>
<dbReference type="GO" id="GO:0016787">
    <property type="term" value="F:hydrolase activity"/>
    <property type="evidence" value="ECO:0007669"/>
    <property type="project" value="UniProtKB-KW"/>
</dbReference>